<accession>A0A2T3Z9C5</accession>
<evidence type="ECO:0000313" key="2">
    <source>
        <dbReference type="EMBL" id="PTB41382.1"/>
    </source>
</evidence>
<sequence>MGEKASLLLAVSHAAAQRQQESNRQRDAQLEREHGRQEQVLKAQSEQKEEEKEEAEARELKAKSFKEELEAWKCVRDKEARRNYFSRAEVDEEVLRMVEQVDCEFGLGKRRMEDGTEEPHEEWRERMLVLRASIYRLWNDNEERIRGALPRYVEGSAVRDAIVPPKFVGERRQKISGLGACFQCHVQGMACSRGVITGRGSGKALKRQGCERCERKGYRCIVEYEMESDGEEGKQGEKSYEWDWVDEASDMELVAETLEMWKRRRRGDKLEVIGNSMQWVEAGGFALPGREKPQ</sequence>
<dbReference type="OrthoDB" id="5093197at2759"/>
<organism evidence="2 3">
    <name type="scientific">Trichoderma asperellum (strain ATCC 204424 / CBS 433.97 / NBRC 101777)</name>
    <dbReference type="NCBI Taxonomy" id="1042311"/>
    <lineage>
        <taxon>Eukaryota</taxon>
        <taxon>Fungi</taxon>
        <taxon>Dikarya</taxon>
        <taxon>Ascomycota</taxon>
        <taxon>Pezizomycotina</taxon>
        <taxon>Sordariomycetes</taxon>
        <taxon>Hypocreomycetidae</taxon>
        <taxon>Hypocreales</taxon>
        <taxon>Hypocreaceae</taxon>
        <taxon>Trichoderma</taxon>
    </lineage>
</organism>
<proteinExistence type="predicted"/>
<dbReference type="AlphaFoldDB" id="A0A2T3Z9C5"/>
<feature type="compositionally biased region" description="Basic and acidic residues" evidence="1">
    <location>
        <begin position="21"/>
        <end position="60"/>
    </location>
</feature>
<protein>
    <submittedName>
        <fullName evidence="2">Uncharacterized protein</fullName>
    </submittedName>
</protein>
<dbReference type="Proteomes" id="UP000240493">
    <property type="component" value="Unassembled WGS sequence"/>
</dbReference>
<reference evidence="2 3" key="1">
    <citation type="submission" date="2016-07" db="EMBL/GenBank/DDBJ databases">
        <title>Multiple horizontal gene transfer events from other fungi enriched the ability of initially mycotrophic Trichoderma (Ascomycota) to feed on dead plant biomass.</title>
        <authorList>
            <consortium name="DOE Joint Genome Institute"/>
            <person name="Aerts A."/>
            <person name="Atanasova L."/>
            <person name="Chenthamara K."/>
            <person name="Zhang J."/>
            <person name="Grujic M."/>
            <person name="Henrissat B."/>
            <person name="Kuo A."/>
            <person name="Salamov A."/>
            <person name="Lipzen A."/>
            <person name="Labutti K."/>
            <person name="Barry K."/>
            <person name="Miao Y."/>
            <person name="Rahimi M.J."/>
            <person name="Shen Q."/>
            <person name="Grigoriev I.V."/>
            <person name="Kubicek C.P."/>
            <person name="Druzhinina I.S."/>
        </authorList>
    </citation>
    <scope>NUCLEOTIDE SEQUENCE [LARGE SCALE GENOMIC DNA]</scope>
    <source>
        <strain evidence="2 3">CBS 433.97</strain>
    </source>
</reference>
<evidence type="ECO:0000256" key="1">
    <source>
        <dbReference type="SAM" id="MobiDB-lite"/>
    </source>
</evidence>
<name>A0A2T3Z9C5_TRIA4</name>
<gene>
    <name evidence="2" type="ORF">M441DRAFT_68414</name>
</gene>
<feature type="region of interest" description="Disordered" evidence="1">
    <location>
        <begin position="12"/>
        <end position="60"/>
    </location>
</feature>
<keyword evidence="3" id="KW-1185">Reference proteome</keyword>
<dbReference type="EMBL" id="KZ679261">
    <property type="protein sequence ID" value="PTB41382.1"/>
    <property type="molecule type" value="Genomic_DNA"/>
</dbReference>
<evidence type="ECO:0000313" key="3">
    <source>
        <dbReference type="Proteomes" id="UP000240493"/>
    </source>
</evidence>